<organism evidence="3 4">
    <name type="scientific">Propionispora vibrioides</name>
    <dbReference type="NCBI Taxonomy" id="112903"/>
    <lineage>
        <taxon>Bacteria</taxon>
        <taxon>Bacillati</taxon>
        <taxon>Bacillota</taxon>
        <taxon>Negativicutes</taxon>
        <taxon>Selenomonadales</taxon>
        <taxon>Sporomusaceae</taxon>
        <taxon>Propionispora</taxon>
    </lineage>
</organism>
<dbReference type="InterPro" id="IPR004360">
    <property type="entry name" value="Glyas_Fos-R_dOase_dom"/>
</dbReference>
<keyword evidence="1" id="KW-0479">Metal-binding</keyword>
<keyword evidence="4" id="KW-1185">Reference proteome</keyword>
<evidence type="ECO:0000259" key="2">
    <source>
        <dbReference type="PROSITE" id="PS51819"/>
    </source>
</evidence>
<keyword evidence="3" id="KW-0560">Oxidoreductase</keyword>
<gene>
    <name evidence="3" type="ORF">SAMN04490178_12150</name>
</gene>
<proteinExistence type="predicted"/>
<dbReference type="AlphaFoldDB" id="A0A1H8XB78"/>
<dbReference type="PANTHER" id="PTHR36113:SF6">
    <property type="entry name" value="FOSFOMYCIN RESISTANCE PROTEIN FOSX"/>
    <property type="match status" value="1"/>
</dbReference>
<evidence type="ECO:0000313" key="4">
    <source>
        <dbReference type="Proteomes" id="UP000198847"/>
    </source>
</evidence>
<dbReference type="RefSeq" id="WP_091749448.1">
    <property type="nucleotide sequence ID" value="NZ_FODY01000021.1"/>
</dbReference>
<dbReference type="SUPFAM" id="SSF54593">
    <property type="entry name" value="Glyoxalase/Bleomycin resistance protein/Dihydroxybiphenyl dioxygenase"/>
    <property type="match status" value="1"/>
</dbReference>
<dbReference type="InterPro" id="IPR029068">
    <property type="entry name" value="Glyas_Bleomycin-R_OHBP_Dase"/>
</dbReference>
<dbReference type="InterPro" id="IPR037523">
    <property type="entry name" value="VOC_core"/>
</dbReference>
<accession>A0A1H8XB78</accession>
<evidence type="ECO:0000256" key="1">
    <source>
        <dbReference type="ARBA" id="ARBA00022723"/>
    </source>
</evidence>
<name>A0A1H8XB78_9FIRM</name>
<dbReference type="PANTHER" id="PTHR36113">
    <property type="entry name" value="LYASE, PUTATIVE-RELATED-RELATED"/>
    <property type="match status" value="1"/>
</dbReference>
<dbReference type="InterPro" id="IPR037434">
    <property type="entry name" value="FosX"/>
</dbReference>
<feature type="domain" description="VOC" evidence="2">
    <location>
        <begin position="4"/>
        <end position="122"/>
    </location>
</feature>
<evidence type="ECO:0000313" key="3">
    <source>
        <dbReference type="EMBL" id="SEP36538.1"/>
    </source>
</evidence>
<dbReference type="NCBIfam" id="NF000222">
    <property type="entry name" value="FosX"/>
    <property type="match status" value="1"/>
</dbReference>
<dbReference type="InterPro" id="IPR051332">
    <property type="entry name" value="Fosfomycin_Res_Enzymes"/>
</dbReference>
<dbReference type="Proteomes" id="UP000198847">
    <property type="component" value="Unassembled WGS sequence"/>
</dbReference>
<dbReference type="Pfam" id="PF00903">
    <property type="entry name" value="Glyoxalase"/>
    <property type="match status" value="1"/>
</dbReference>
<dbReference type="GO" id="GO:0051213">
    <property type="term" value="F:dioxygenase activity"/>
    <property type="evidence" value="ECO:0007669"/>
    <property type="project" value="UniProtKB-KW"/>
</dbReference>
<protein>
    <submittedName>
        <fullName evidence="3">Catechol 2,3-dioxygenase</fullName>
    </submittedName>
</protein>
<dbReference type="EMBL" id="FODY01000021">
    <property type="protein sequence ID" value="SEP36538.1"/>
    <property type="molecule type" value="Genomic_DNA"/>
</dbReference>
<sequence>MIEGISHITFIVKDLAKATEFFEKIFDAKEVYSSGDDTFSLSREKFFLIHDQWIAVMEGEALPVRSYNHMAFKIAEDDVELYQARIQALGLECRAPRPRVPGEGQSIYFYDFDNHLFELHTGTLAERLARYRQENRITAGDSGGPAEGNKI</sequence>
<dbReference type="OrthoDB" id="192739at2"/>
<dbReference type="Gene3D" id="3.10.180.10">
    <property type="entry name" value="2,3-Dihydroxybiphenyl 1,2-Dioxygenase, domain 1"/>
    <property type="match status" value="1"/>
</dbReference>
<dbReference type="GO" id="GO:0046872">
    <property type="term" value="F:metal ion binding"/>
    <property type="evidence" value="ECO:0007669"/>
    <property type="project" value="UniProtKB-KW"/>
</dbReference>
<dbReference type="STRING" id="112903.SAMN04490178_12150"/>
<dbReference type="CDD" id="cd08364">
    <property type="entry name" value="FosX"/>
    <property type="match status" value="1"/>
</dbReference>
<reference evidence="3 4" key="1">
    <citation type="submission" date="2016-10" db="EMBL/GenBank/DDBJ databases">
        <authorList>
            <person name="de Groot N.N."/>
        </authorList>
    </citation>
    <scope>NUCLEOTIDE SEQUENCE [LARGE SCALE GENOMIC DNA]</scope>
    <source>
        <strain evidence="3 4">DSM 13305</strain>
    </source>
</reference>
<keyword evidence="3" id="KW-0223">Dioxygenase</keyword>
<dbReference type="PROSITE" id="PS51819">
    <property type="entry name" value="VOC"/>
    <property type="match status" value="1"/>
</dbReference>